<dbReference type="InterPro" id="IPR018247">
    <property type="entry name" value="EF_Hand_1_Ca_BS"/>
</dbReference>
<evidence type="ECO:0000313" key="3">
    <source>
        <dbReference type="Proteomes" id="UP000596145"/>
    </source>
</evidence>
<dbReference type="GeneID" id="92761241"/>
<name>A0A7T4EGI5_9CORY</name>
<dbReference type="RefSeq" id="WP_084036182.1">
    <property type="nucleotide sequence ID" value="NZ_CP066007.1"/>
</dbReference>
<feature type="region of interest" description="Disordered" evidence="1">
    <location>
        <begin position="54"/>
        <end position="157"/>
    </location>
</feature>
<protein>
    <recommendedName>
        <fullName evidence="4">EF-hand domain-containing protein</fullName>
    </recommendedName>
</protein>
<gene>
    <name evidence="2" type="ORF">I6I10_03380</name>
</gene>
<evidence type="ECO:0000256" key="1">
    <source>
        <dbReference type="SAM" id="MobiDB-lite"/>
    </source>
</evidence>
<dbReference type="EMBL" id="CP066007">
    <property type="protein sequence ID" value="QQB46972.1"/>
    <property type="molecule type" value="Genomic_DNA"/>
</dbReference>
<proteinExistence type="predicted"/>
<evidence type="ECO:0008006" key="4">
    <source>
        <dbReference type="Google" id="ProtNLM"/>
    </source>
</evidence>
<feature type="compositionally biased region" description="Low complexity" evidence="1">
    <location>
        <begin position="112"/>
        <end position="147"/>
    </location>
</feature>
<reference evidence="2 3" key="1">
    <citation type="submission" date="2020-12" db="EMBL/GenBank/DDBJ databases">
        <title>FDA dAtabase for Regulatory Grade micrObial Sequences (FDA-ARGOS): Supporting development and validation of Infectious Disease Dx tests.</title>
        <authorList>
            <person name="Sproer C."/>
            <person name="Gronow S."/>
            <person name="Severitt S."/>
            <person name="Schroder I."/>
            <person name="Tallon L."/>
            <person name="Sadzewicz L."/>
            <person name="Zhao X."/>
            <person name="Boylan J."/>
            <person name="Ott S."/>
            <person name="Bowen H."/>
            <person name="Vavikolanu K."/>
            <person name="Mehta A."/>
            <person name="Aluvathingal J."/>
            <person name="Nadendla S."/>
            <person name="Lowell S."/>
            <person name="Myers T."/>
            <person name="Yan Y."/>
            <person name="Sichtig H."/>
        </authorList>
    </citation>
    <scope>NUCLEOTIDE SEQUENCE [LARGE SCALE GENOMIC DNA]</scope>
    <source>
        <strain evidence="2 3">FDAARGOS_1053</strain>
    </source>
</reference>
<organism evidence="2 3">
    <name type="scientific">Corynebacterium glucuronolyticum</name>
    <dbReference type="NCBI Taxonomy" id="39791"/>
    <lineage>
        <taxon>Bacteria</taxon>
        <taxon>Bacillati</taxon>
        <taxon>Actinomycetota</taxon>
        <taxon>Actinomycetes</taxon>
        <taxon>Mycobacteriales</taxon>
        <taxon>Corynebacteriaceae</taxon>
        <taxon>Corynebacterium</taxon>
    </lineage>
</organism>
<evidence type="ECO:0000313" key="2">
    <source>
        <dbReference type="EMBL" id="QQB46972.1"/>
    </source>
</evidence>
<dbReference type="PROSITE" id="PS00018">
    <property type="entry name" value="EF_HAND_1"/>
    <property type="match status" value="1"/>
</dbReference>
<accession>A0A7T4EGI5</accession>
<dbReference type="AlphaFoldDB" id="A0A7T4EGI5"/>
<dbReference type="OrthoDB" id="4428106at2"/>
<sequence length="197" mass="22185">MSEKTIEGTNVAWKACEGSTTCETEVHDLVDKGLLTASDDADGDGVIDESEYAVAKKRIEVEEKEKAIESSRASESRASESRASESRASESRASASRESEYRASEQAERQRQQQQRQQQQEPTQRPQQQAPQPQQSQYQWPSVPYQPGQGMEWFTKGPFQSGWTCDQDASTWPADTSYCFEGPDGYAYYYALRQAAR</sequence>
<feature type="compositionally biased region" description="Basic and acidic residues" evidence="1">
    <location>
        <begin position="57"/>
        <end position="111"/>
    </location>
</feature>
<dbReference type="Proteomes" id="UP000596145">
    <property type="component" value="Chromosome"/>
</dbReference>